<dbReference type="GO" id="GO:0033592">
    <property type="term" value="F:RNA strand annealing activity"/>
    <property type="evidence" value="ECO:0007669"/>
    <property type="project" value="TreeGrafter"/>
</dbReference>
<dbReference type="RefSeq" id="WP_078807521.1">
    <property type="nucleotide sequence ID" value="NZ_FUXI01000017.1"/>
</dbReference>
<protein>
    <submittedName>
        <fullName evidence="7">Superfamily II DNA and RNA helicase</fullName>
    </submittedName>
</protein>
<feature type="domain" description="Helicase ATP-binding" evidence="5">
    <location>
        <begin position="31"/>
        <end position="200"/>
    </location>
</feature>
<dbReference type="SMART" id="SM00487">
    <property type="entry name" value="DEXDc"/>
    <property type="match status" value="1"/>
</dbReference>
<keyword evidence="1" id="KW-0547">Nucleotide-binding</keyword>
<dbReference type="SUPFAM" id="SSF52540">
    <property type="entry name" value="P-loop containing nucleoside triphosphate hydrolases"/>
    <property type="match status" value="1"/>
</dbReference>
<organism evidence="7 8">
    <name type="scientific">Pilibacter termitis</name>
    <dbReference type="NCBI Taxonomy" id="263852"/>
    <lineage>
        <taxon>Bacteria</taxon>
        <taxon>Bacillati</taxon>
        <taxon>Bacillota</taxon>
        <taxon>Bacilli</taxon>
        <taxon>Lactobacillales</taxon>
        <taxon>Enterococcaceae</taxon>
        <taxon>Pilibacter</taxon>
    </lineage>
</organism>
<dbReference type="Pfam" id="PF00271">
    <property type="entry name" value="Helicase_C"/>
    <property type="match status" value="1"/>
</dbReference>
<dbReference type="GO" id="GO:0005524">
    <property type="term" value="F:ATP binding"/>
    <property type="evidence" value="ECO:0007669"/>
    <property type="project" value="UniProtKB-KW"/>
</dbReference>
<reference evidence="8" key="1">
    <citation type="submission" date="2017-02" db="EMBL/GenBank/DDBJ databases">
        <authorList>
            <person name="Varghese N."/>
            <person name="Submissions S."/>
        </authorList>
    </citation>
    <scope>NUCLEOTIDE SEQUENCE [LARGE SCALE GENOMIC DNA]</scope>
    <source>
        <strain evidence="8">ATCC BAA-1030</strain>
    </source>
</reference>
<dbReference type="Pfam" id="PF00270">
    <property type="entry name" value="DEAD"/>
    <property type="match status" value="1"/>
</dbReference>
<evidence type="ECO:0000256" key="2">
    <source>
        <dbReference type="ARBA" id="ARBA00022801"/>
    </source>
</evidence>
<dbReference type="PANTHER" id="PTHR47963:SF7">
    <property type="entry name" value="ATP-DEPENDENT RNA HELICASE YFML-RELATED"/>
    <property type="match status" value="1"/>
</dbReference>
<feature type="domain" description="Helicase C-terminal" evidence="6">
    <location>
        <begin position="226"/>
        <end position="370"/>
    </location>
</feature>
<dbReference type="InterPro" id="IPR001650">
    <property type="entry name" value="Helicase_C-like"/>
</dbReference>
<dbReference type="CDD" id="cd00268">
    <property type="entry name" value="DEADc"/>
    <property type="match status" value="1"/>
</dbReference>
<accession>A0A1T4NZH7</accession>
<proteinExistence type="predicted"/>
<evidence type="ECO:0000256" key="4">
    <source>
        <dbReference type="ARBA" id="ARBA00022840"/>
    </source>
</evidence>
<gene>
    <name evidence="7" type="ORF">SAMN02745116_01592</name>
</gene>
<dbReference type="GO" id="GO:0009409">
    <property type="term" value="P:response to cold"/>
    <property type="evidence" value="ECO:0007669"/>
    <property type="project" value="TreeGrafter"/>
</dbReference>
<dbReference type="GO" id="GO:0003724">
    <property type="term" value="F:RNA helicase activity"/>
    <property type="evidence" value="ECO:0007669"/>
    <property type="project" value="TreeGrafter"/>
</dbReference>
<dbReference type="Proteomes" id="UP000190328">
    <property type="component" value="Unassembled WGS sequence"/>
</dbReference>
<evidence type="ECO:0000313" key="8">
    <source>
        <dbReference type="Proteomes" id="UP000190328"/>
    </source>
</evidence>
<evidence type="ECO:0000313" key="7">
    <source>
        <dbReference type="EMBL" id="SJZ84487.1"/>
    </source>
</evidence>
<dbReference type="InterPro" id="IPR027417">
    <property type="entry name" value="P-loop_NTPase"/>
</dbReference>
<evidence type="ECO:0000259" key="5">
    <source>
        <dbReference type="PROSITE" id="PS51192"/>
    </source>
</evidence>
<dbReference type="PROSITE" id="PS51192">
    <property type="entry name" value="HELICASE_ATP_BIND_1"/>
    <property type="match status" value="1"/>
</dbReference>
<dbReference type="Gene3D" id="3.40.50.300">
    <property type="entry name" value="P-loop containing nucleotide triphosphate hydrolases"/>
    <property type="match status" value="2"/>
</dbReference>
<dbReference type="PROSITE" id="PS51194">
    <property type="entry name" value="HELICASE_CTER"/>
    <property type="match status" value="1"/>
</dbReference>
<name>A0A1T4NZH7_9ENTE</name>
<dbReference type="AlphaFoldDB" id="A0A1T4NZH7"/>
<dbReference type="CDD" id="cd18787">
    <property type="entry name" value="SF2_C_DEAD"/>
    <property type="match status" value="1"/>
</dbReference>
<dbReference type="GO" id="GO:0005840">
    <property type="term" value="C:ribosome"/>
    <property type="evidence" value="ECO:0007669"/>
    <property type="project" value="TreeGrafter"/>
</dbReference>
<dbReference type="InterPro" id="IPR050547">
    <property type="entry name" value="DEAD_box_RNA_helicases"/>
</dbReference>
<sequence length="390" mass="43500">MKFIENLPESWQEKWESLGFSSPSLIQEKTFEYLKEKENVLGISPTGSGKTLAYLLPLLLTIEKGAGNQLIILLPTQELAVQVAEVAREWANLLELKVGNFIGGVNIKRQAENLKKRPEIIIGTAGRIYELVKMKKIKLMNVETIVLDEVDSLLTGEEASFSSSLIHHVPKDFQLVFFSATANNQGAAIQKLAGEKLLVIDVTNEDRSKGEVDYLRLQVSPRKRVDTLRSLAYVENFQAIVFFNELAEVGNAEEKLLYEGVAVASLASDQNKLLRKAALDKFQSGEIKLLLTTDVLARGLDLENLSAIVNFETPLSLESFTHRTGRVGRMGKSGTVLTFVENSQSNSLKKLEKELGVTSQEIFLWGGQLVTEKPKIVEVKKKKKKKKSKR</sequence>
<dbReference type="OrthoDB" id="9805696at2"/>
<dbReference type="EMBL" id="FUXI01000017">
    <property type="protein sequence ID" value="SJZ84487.1"/>
    <property type="molecule type" value="Genomic_DNA"/>
</dbReference>
<dbReference type="InterPro" id="IPR014001">
    <property type="entry name" value="Helicase_ATP-bd"/>
</dbReference>
<dbReference type="GO" id="GO:0005829">
    <property type="term" value="C:cytosol"/>
    <property type="evidence" value="ECO:0007669"/>
    <property type="project" value="TreeGrafter"/>
</dbReference>
<dbReference type="InterPro" id="IPR011545">
    <property type="entry name" value="DEAD/DEAH_box_helicase_dom"/>
</dbReference>
<dbReference type="PANTHER" id="PTHR47963">
    <property type="entry name" value="DEAD-BOX ATP-DEPENDENT RNA HELICASE 47, MITOCHONDRIAL"/>
    <property type="match status" value="1"/>
</dbReference>
<dbReference type="InterPro" id="IPR044742">
    <property type="entry name" value="DEAD/DEAH_RhlB"/>
</dbReference>
<evidence type="ECO:0000256" key="1">
    <source>
        <dbReference type="ARBA" id="ARBA00022741"/>
    </source>
</evidence>
<evidence type="ECO:0000256" key="3">
    <source>
        <dbReference type="ARBA" id="ARBA00022806"/>
    </source>
</evidence>
<evidence type="ECO:0000259" key="6">
    <source>
        <dbReference type="PROSITE" id="PS51194"/>
    </source>
</evidence>
<keyword evidence="3 7" id="KW-0347">Helicase</keyword>
<dbReference type="GO" id="GO:0016787">
    <property type="term" value="F:hydrolase activity"/>
    <property type="evidence" value="ECO:0007669"/>
    <property type="project" value="UniProtKB-KW"/>
</dbReference>
<dbReference type="SMART" id="SM00490">
    <property type="entry name" value="HELICc"/>
    <property type="match status" value="1"/>
</dbReference>
<keyword evidence="2" id="KW-0378">Hydrolase</keyword>
<keyword evidence="8" id="KW-1185">Reference proteome</keyword>
<dbReference type="STRING" id="263852.SAMN02745116_01592"/>
<keyword evidence="4" id="KW-0067">ATP-binding</keyword>